<accession>A0ABT8GED8</accession>
<feature type="compositionally biased region" description="Polar residues" evidence="1">
    <location>
        <begin position="1"/>
        <end position="12"/>
    </location>
</feature>
<keyword evidence="2" id="KW-1133">Transmembrane helix</keyword>
<dbReference type="RefSeq" id="WP_301140818.1">
    <property type="nucleotide sequence ID" value="NZ_JAUHQA010000001.1"/>
</dbReference>
<evidence type="ECO:0000256" key="1">
    <source>
        <dbReference type="SAM" id="MobiDB-lite"/>
    </source>
</evidence>
<organism evidence="3 4">
    <name type="scientific">Demequina muriae</name>
    <dbReference type="NCBI Taxonomy" id="3051664"/>
    <lineage>
        <taxon>Bacteria</taxon>
        <taxon>Bacillati</taxon>
        <taxon>Actinomycetota</taxon>
        <taxon>Actinomycetes</taxon>
        <taxon>Micrococcales</taxon>
        <taxon>Demequinaceae</taxon>
        <taxon>Demequina</taxon>
    </lineage>
</organism>
<gene>
    <name evidence="3" type="ORF">QQX02_01725</name>
</gene>
<keyword evidence="2" id="KW-0812">Transmembrane</keyword>
<evidence type="ECO:0000313" key="3">
    <source>
        <dbReference type="EMBL" id="MDN4479644.1"/>
    </source>
</evidence>
<feature type="transmembrane region" description="Helical" evidence="2">
    <location>
        <begin position="34"/>
        <end position="56"/>
    </location>
</feature>
<name>A0ABT8GED8_9MICO</name>
<dbReference type="InterPro" id="IPR025327">
    <property type="entry name" value="DUF4233"/>
</dbReference>
<feature type="region of interest" description="Disordered" evidence="1">
    <location>
        <begin position="142"/>
        <end position="165"/>
    </location>
</feature>
<evidence type="ECO:0000313" key="4">
    <source>
        <dbReference type="Proteomes" id="UP001172708"/>
    </source>
</evidence>
<comment type="caution">
    <text evidence="3">The sequence shown here is derived from an EMBL/GenBank/DDBJ whole genome shotgun (WGS) entry which is preliminary data.</text>
</comment>
<keyword evidence="2" id="KW-0472">Membrane</keyword>
<feature type="region of interest" description="Disordered" evidence="1">
    <location>
        <begin position="1"/>
        <end position="29"/>
    </location>
</feature>
<protein>
    <submittedName>
        <fullName evidence="3">DUF4233 domain-containing protein</fullName>
    </submittedName>
</protein>
<dbReference type="Proteomes" id="UP001172708">
    <property type="component" value="Unassembled WGS sequence"/>
</dbReference>
<evidence type="ECO:0000256" key="2">
    <source>
        <dbReference type="SAM" id="Phobius"/>
    </source>
</evidence>
<dbReference type="EMBL" id="JAUHQA010000001">
    <property type="protein sequence ID" value="MDN4479644.1"/>
    <property type="molecule type" value="Genomic_DNA"/>
</dbReference>
<proteinExistence type="predicted"/>
<sequence length="165" mass="17252">MTSESMPPQGASSEPRDEPADAAPQQRPQRPATLVFTQAVLVLQAFVALFATLVAWSFAHNGLLDAPAGGVAAGGIALMVLLGYAAGKQKKRWGRILGWILQVPMLVGGLLVPAIAVIGAVFLGIWILGLRLGSRIDRERKERDDAATTHAATPDGAHTPGEATA</sequence>
<feature type="compositionally biased region" description="Low complexity" evidence="1">
    <location>
        <begin position="148"/>
        <end position="165"/>
    </location>
</feature>
<keyword evidence="4" id="KW-1185">Reference proteome</keyword>
<dbReference type="Pfam" id="PF14017">
    <property type="entry name" value="DUF4233"/>
    <property type="match status" value="1"/>
</dbReference>
<feature type="transmembrane region" description="Helical" evidence="2">
    <location>
        <begin position="99"/>
        <end position="128"/>
    </location>
</feature>
<feature type="transmembrane region" description="Helical" evidence="2">
    <location>
        <begin position="68"/>
        <end position="87"/>
    </location>
</feature>
<reference evidence="3" key="1">
    <citation type="submission" date="2023-06" db="EMBL/GenBank/DDBJ databases">
        <title>Egi l300058.</title>
        <authorList>
            <person name="Gao L."/>
            <person name="Fang B.-Z."/>
            <person name="Li W.-J."/>
        </authorList>
    </citation>
    <scope>NUCLEOTIDE SEQUENCE</scope>
    <source>
        <strain evidence="3">EGI L300058</strain>
    </source>
</reference>